<dbReference type="Proteomes" id="UP000784294">
    <property type="component" value="Unassembled WGS sequence"/>
</dbReference>
<protein>
    <submittedName>
        <fullName evidence="1">Uncharacterized protein</fullName>
    </submittedName>
</protein>
<name>A0A3S5BQT8_9PLAT</name>
<dbReference type="EMBL" id="CAAALY010019784">
    <property type="protein sequence ID" value="VEL14036.1"/>
    <property type="molecule type" value="Genomic_DNA"/>
</dbReference>
<accession>A0A3S5BQT8</accession>
<dbReference type="AlphaFoldDB" id="A0A3S5BQT8"/>
<keyword evidence="2" id="KW-1185">Reference proteome</keyword>
<reference evidence="1" key="1">
    <citation type="submission" date="2018-11" db="EMBL/GenBank/DDBJ databases">
        <authorList>
            <consortium name="Pathogen Informatics"/>
        </authorList>
    </citation>
    <scope>NUCLEOTIDE SEQUENCE</scope>
</reference>
<sequence length="121" mass="13266">MLGHLSVLLEKRVGWVSKLVSSKARWDCLGAVIIDLCDLVLGASPCCPDQSLLSSRPSCDGHRRSRTACLVLIQQKHEGKKGGRLQIYPLLTVQLGPIHEVSHHLVGYPMLCLKVRSSGSR</sequence>
<gene>
    <name evidence="1" type="ORF">PXEA_LOCUS7476</name>
</gene>
<proteinExistence type="predicted"/>
<organism evidence="1 2">
    <name type="scientific">Protopolystoma xenopodis</name>
    <dbReference type="NCBI Taxonomy" id="117903"/>
    <lineage>
        <taxon>Eukaryota</taxon>
        <taxon>Metazoa</taxon>
        <taxon>Spiralia</taxon>
        <taxon>Lophotrochozoa</taxon>
        <taxon>Platyhelminthes</taxon>
        <taxon>Monogenea</taxon>
        <taxon>Polyopisthocotylea</taxon>
        <taxon>Polystomatidea</taxon>
        <taxon>Polystomatidae</taxon>
        <taxon>Protopolystoma</taxon>
    </lineage>
</organism>
<evidence type="ECO:0000313" key="2">
    <source>
        <dbReference type="Proteomes" id="UP000784294"/>
    </source>
</evidence>
<comment type="caution">
    <text evidence="1">The sequence shown here is derived from an EMBL/GenBank/DDBJ whole genome shotgun (WGS) entry which is preliminary data.</text>
</comment>
<evidence type="ECO:0000313" key="1">
    <source>
        <dbReference type="EMBL" id="VEL14036.1"/>
    </source>
</evidence>